<dbReference type="AlphaFoldDB" id="A0A245ZD45"/>
<name>A0A245ZD45_9SPHN</name>
<keyword evidence="1" id="KW-0472">Membrane</keyword>
<dbReference type="InterPro" id="IPR052173">
    <property type="entry name" value="Beta-lactam_resp_regulator"/>
</dbReference>
<feature type="transmembrane region" description="Helical" evidence="1">
    <location>
        <begin position="6"/>
        <end position="26"/>
    </location>
</feature>
<dbReference type="Pfam" id="PF05569">
    <property type="entry name" value="Peptidase_M56"/>
    <property type="match status" value="1"/>
</dbReference>
<evidence type="ECO:0000256" key="1">
    <source>
        <dbReference type="SAM" id="Phobius"/>
    </source>
</evidence>
<protein>
    <submittedName>
        <fullName evidence="3">Regulatory protein BlaR1</fullName>
    </submittedName>
</protein>
<feature type="domain" description="Peptidase M56" evidence="2">
    <location>
        <begin position="14"/>
        <end position="278"/>
    </location>
</feature>
<dbReference type="OrthoDB" id="1628901at2"/>
<keyword evidence="4" id="KW-1185">Reference proteome</keyword>
<dbReference type="CDD" id="cd07341">
    <property type="entry name" value="M56_BlaR1_MecR1_like"/>
    <property type="match status" value="1"/>
</dbReference>
<evidence type="ECO:0000313" key="3">
    <source>
        <dbReference type="EMBL" id="OWK27619.1"/>
    </source>
</evidence>
<dbReference type="PANTHER" id="PTHR34978">
    <property type="entry name" value="POSSIBLE SENSOR-TRANSDUCER PROTEIN BLAR"/>
    <property type="match status" value="1"/>
</dbReference>
<keyword evidence="1" id="KW-1133">Transmembrane helix</keyword>
<proteinExistence type="predicted"/>
<evidence type="ECO:0000259" key="2">
    <source>
        <dbReference type="Pfam" id="PF05569"/>
    </source>
</evidence>
<keyword evidence="1" id="KW-0812">Transmembrane</keyword>
<dbReference type="Proteomes" id="UP000197290">
    <property type="component" value="Unassembled WGS sequence"/>
</dbReference>
<feature type="transmembrane region" description="Helical" evidence="1">
    <location>
        <begin position="289"/>
        <end position="307"/>
    </location>
</feature>
<gene>
    <name evidence="3" type="primary">blaR1</name>
    <name evidence="3" type="ORF">SPDO_32070</name>
</gene>
<accession>A0A245ZD45</accession>
<feature type="transmembrane region" description="Helical" evidence="1">
    <location>
        <begin position="196"/>
        <end position="219"/>
    </location>
</feature>
<dbReference type="PANTHER" id="PTHR34978:SF3">
    <property type="entry name" value="SLR0241 PROTEIN"/>
    <property type="match status" value="1"/>
</dbReference>
<feature type="transmembrane region" description="Helical" evidence="1">
    <location>
        <begin position="33"/>
        <end position="52"/>
    </location>
</feature>
<feature type="transmembrane region" description="Helical" evidence="1">
    <location>
        <begin position="98"/>
        <end position="122"/>
    </location>
</feature>
<comment type="caution">
    <text evidence="3">The sequence shown here is derived from an EMBL/GenBank/DDBJ whole genome shotgun (WGS) entry which is preliminary data.</text>
</comment>
<sequence length="527" mass="55560">MSGAGVSWMVEALAASALLIALVLLVRGPVRRSFGAPVAYALWSLPLLRLVLPPLPESVREQVAAPIAGALAAPIAQVGEQVTVFIAPAAGDVAVPEFLSLGSSLAVLWGLGAAAFIGWHVLAYRRFRRRLLAHASVVEQAHGVTVIESAAATGPLAFGVLRRFVAFPRDFAARYDADEQRLALAHELGHHARGDLIANWFALSVLALHWFNPLAWYAFRAFRADQEMANDARVLGQLGAGARHAYACAIVKAAHGGAIAAACHLHTVDDLKGRLRMLGKGRPSRQRTLVGLAAVIATGTGALGLTASGTQAAERVRDTVETVAQAALPVVAPDTAPATKDMRVVVVRDGKRTEFSGEAARAFVAANPLPPTPPVPAEPVTAPDAPAVPAMPATVPTPPTPPAPPRWAHDGHVTVSVPTIRSATCAGDGVEPTVEHDTIDGERRITICTDRIERRAARAQAEAQHHADAAMRRAEVARRTAMASARESMAAARAAIRANAYLSARERGEALRELDEGMAELDADAHH</sequence>
<dbReference type="RefSeq" id="WP_088368508.1">
    <property type="nucleotide sequence ID" value="NZ_NBBI01000012.1"/>
</dbReference>
<dbReference type="EMBL" id="NBBI01000012">
    <property type="protein sequence ID" value="OWK27619.1"/>
    <property type="molecule type" value="Genomic_DNA"/>
</dbReference>
<reference evidence="3 4" key="1">
    <citation type="submission" date="2017-03" db="EMBL/GenBank/DDBJ databases">
        <title>Genome sequence of Sphingomonas dokdonensis DSM 21029.</title>
        <authorList>
            <person name="Poehlein A."/>
            <person name="Wuebbeler J.H."/>
            <person name="Steinbuechel A."/>
            <person name="Daniel R."/>
        </authorList>
    </citation>
    <scope>NUCLEOTIDE SEQUENCE [LARGE SCALE GENOMIC DNA]</scope>
    <source>
        <strain evidence="3 4">DSM 21029</strain>
    </source>
</reference>
<organism evidence="3 4">
    <name type="scientific">Sphingomonas dokdonensis</name>
    <dbReference type="NCBI Taxonomy" id="344880"/>
    <lineage>
        <taxon>Bacteria</taxon>
        <taxon>Pseudomonadati</taxon>
        <taxon>Pseudomonadota</taxon>
        <taxon>Alphaproteobacteria</taxon>
        <taxon>Sphingomonadales</taxon>
        <taxon>Sphingomonadaceae</taxon>
        <taxon>Sphingomonas</taxon>
    </lineage>
</organism>
<dbReference type="InterPro" id="IPR008756">
    <property type="entry name" value="Peptidase_M56"/>
</dbReference>
<evidence type="ECO:0000313" key="4">
    <source>
        <dbReference type="Proteomes" id="UP000197290"/>
    </source>
</evidence>